<evidence type="ECO:0000313" key="2">
    <source>
        <dbReference type="EMBL" id="PXF42190.1"/>
    </source>
</evidence>
<reference evidence="2 3" key="1">
    <citation type="journal article" date="2018" name="Mol. Biol. Evol.">
        <title>Analysis of the draft genome of the red seaweed Gracilariopsis chorda provides insights into genome size evolution in Rhodophyta.</title>
        <authorList>
            <person name="Lee J."/>
            <person name="Yang E.C."/>
            <person name="Graf L."/>
            <person name="Yang J.H."/>
            <person name="Qiu H."/>
            <person name="Zel Zion U."/>
            <person name="Chan C.X."/>
            <person name="Stephens T.G."/>
            <person name="Weber A.P.M."/>
            <person name="Boo G.H."/>
            <person name="Boo S.M."/>
            <person name="Kim K.M."/>
            <person name="Shin Y."/>
            <person name="Jung M."/>
            <person name="Lee S.J."/>
            <person name="Yim H.S."/>
            <person name="Lee J.H."/>
            <person name="Bhattacharya D."/>
            <person name="Yoon H.S."/>
        </authorList>
    </citation>
    <scope>NUCLEOTIDE SEQUENCE [LARGE SCALE GENOMIC DNA]</scope>
    <source>
        <strain evidence="2 3">SKKU-2015</strain>
        <tissue evidence="2">Whole body</tissue>
    </source>
</reference>
<accession>A0A2V3IM45</accession>
<keyword evidence="3" id="KW-1185">Reference proteome</keyword>
<sequence>MAMPFVGKEQQFVYAVRGLDPNRVSKAPLLPIRLLPPGNLQPKALFLNHKTSTMPAQEDRPDGQPPVTAPRELTGEEAALYDRQIRLWGLEAQRKLASSSVLLAGDVCSLTAQELAKNVLLAGVMRLGLVEYDDKYKKAPRSFLGDSVPAIVQSLKEMNPLVNVQVIEKPCLEVVKQFSVVCAIGMSRKEELLMTEACRAAEVPFLAGRVAGVIGWVFLDLGDEYSYQKSESNVSGPHDSASVSMKTASYCSYKAALDANWGRETARSAFGWHVAYTLQEFASRHSRLPSADETDVKLMTELYAELSESKKSKRTNTKLIERVANTASAILGPVCAIVGGMWGREVIKIVSGKGEPLNNLFFFNAETSAGSVERVGPPG</sequence>
<dbReference type="Proteomes" id="UP000247409">
    <property type="component" value="Unassembled WGS sequence"/>
</dbReference>
<dbReference type="STRING" id="448386.A0A2V3IM45"/>
<name>A0A2V3IM45_9FLOR</name>
<organism evidence="2 3">
    <name type="scientific">Gracilariopsis chorda</name>
    <dbReference type="NCBI Taxonomy" id="448386"/>
    <lineage>
        <taxon>Eukaryota</taxon>
        <taxon>Rhodophyta</taxon>
        <taxon>Florideophyceae</taxon>
        <taxon>Rhodymeniophycidae</taxon>
        <taxon>Gracilariales</taxon>
        <taxon>Gracilariaceae</taxon>
        <taxon>Gracilariopsis</taxon>
    </lineage>
</organism>
<dbReference type="InterPro" id="IPR045886">
    <property type="entry name" value="ThiF/MoeB/HesA"/>
</dbReference>
<proteinExistence type="predicted"/>
<dbReference type="PANTHER" id="PTHR10953">
    <property type="entry name" value="UBIQUITIN-ACTIVATING ENZYME E1"/>
    <property type="match status" value="1"/>
</dbReference>
<dbReference type="GO" id="GO:0016925">
    <property type="term" value="P:protein sumoylation"/>
    <property type="evidence" value="ECO:0007669"/>
    <property type="project" value="TreeGrafter"/>
</dbReference>
<dbReference type="GO" id="GO:0031510">
    <property type="term" value="C:SUMO activating enzyme complex"/>
    <property type="evidence" value="ECO:0007669"/>
    <property type="project" value="TreeGrafter"/>
</dbReference>
<dbReference type="Pfam" id="PF00899">
    <property type="entry name" value="ThiF"/>
    <property type="match status" value="1"/>
</dbReference>
<dbReference type="InterPro" id="IPR000594">
    <property type="entry name" value="ThiF_NAD_FAD-bd"/>
</dbReference>
<dbReference type="GO" id="GO:0019948">
    <property type="term" value="F:SUMO activating enzyme activity"/>
    <property type="evidence" value="ECO:0007669"/>
    <property type="project" value="TreeGrafter"/>
</dbReference>
<dbReference type="SUPFAM" id="SSF69572">
    <property type="entry name" value="Activating enzymes of the ubiquitin-like proteins"/>
    <property type="match status" value="1"/>
</dbReference>
<dbReference type="AlphaFoldDB" id="A0A2V3IM45"/>
<dbReference type="OrthoDB" id="10252231at2759"/>
<dbReference type="EMBL" id="NBIV01000174">
    <property type="protein sequence ID" value="PXF42190.1"/>
    <property type="molecule type" value="Genomic_DNA"/>
</dbReference>
<protein>
    <submittedName>
        <fullName evidence="2">SUMO-activating enzyme subunit 1</fullName>
    </submittedName>
</protein>
<evidence type="ECO:0000259" key="1">
    <source>
        <dbReference type="Pfam" id="PF00899"/>
    </source>
</evidence>
<dbReference type="InterPro" id="IPR035985">
    <property type="entry name" value="Ubiquitin-activating_enz"/>
</dbReference>
<gene>
    <name evidence="2" type="ORF">BWQ96_08110</name>
</gene>
<dbReference type="Gene3D" id="3.40.50.720">
    <property type="entry name" value="NAD(P)-binding Rossmann-like Domain"/>
    <property type="match status" value="1"/>
</dbReference>
<feature type="domain" description="THIF-type NAD/FAD binding fold" evidence="1">
    <location>
        <begin position="81"/>
        <end position="369"/>
    </location>
</feature>
<comment type="caution">
    <text evidence="2">The sequence shown here is derived from an EMBL/GenBank/DDBJ whole genome shotgun (WGS) entry which is preliminary data.</text>
</comment>
<dbReference type="PANTHER" id="PTHR10953:SF162">
    <property type="entry name" value="SUMO-ACTIVATING ENZYME SUBUNIT 1"/>
    <property type="match status" value="1"/>
</dbReference>
<evidence type="ECO:0000313" key="3">
    <source>
        <dbReference type="Proteomes" id="UP000247409"/>
    </source>
</evidence>
<dbReference type="GO" id="GO:0005737">
    <property type="term" value="C:cytoplasm"/>
    <property type="evidence" value="ECO:0007669"/>
    <property type="project" value="TreeGrafter"/>
</dbReference>